<gene>
    <name evidence="1" type="primary">Vigan.09G074200</name>
    <name evidence="1" type="ORF">VIGAN_09074200</name>
</gene>
<proteinExistence type="predicted"/>
<organism evidence="1 2">
    <name type="scientific">Vigna angularis var. angularis</name>
    <dbReference type="NCBI Taxonomy" id="157739"/>
    <lineage>
        <taxon>Eukaryota</taxon>
        <taxon>Viridiplantae</taxon>
        <taxon>Streptophyta</taxon>
        <taxon>Embryophyta</taxon>
        <taxon>Tracheophyta</taxon>
        <taxon>Spermatophyta</taxon>
        <taxon>Magnoliopsida</taxon>
        <taxon>eudicotyledons</taxon>
        <taxon>Gunneridae</taxon>
        <taxon>Pentapetalae</taxon>
        <taxon>rosids</taxon>
        <taxon>fabids</taxon>
        <taxon>Fabales</taxon>
        <taxon>Fabaceae</taxon>
        <taxon>Papilionoideae</taxon>
        <taxon>50 kb inversion clade</taxon>
        <taxon>NPAAA clade</taxon>
        <taxon>indigoferoid/millettioid clade</taxon>
        <taxon>Phaseoleae</taxon>
        <taxon>Vigna</taxon>
    </lineage>
</organism>
<dbReference type="EMBL" id="AP015042">
    <property type="protein sequence ID" value="BAT97332.1"/>
    <property type="molecule type" value="Genomic_DNA"/>
</dbReference>
<keyword evidence="2" id="KW-1185">Reference proteome</keyword>
<protein>
    <submittedName>
        <fullName evidence="1">Uncharacterized protein</fullName>
    </submittedName>
</protein>
<reference evidence="1 2" key="1">
    <citation type="journal article" date="2015" name="Sci. Rep.">
        <title>The power of single molecule real-time sequencing technology in the de novo assembly of a eukaryotic genome.</title>
        <authorList>
            <person name="Sakai H."/>
            <person name="Naito K."/>
            <person name="Ogiso-Tanaka E."/>
            <person name="Takahashi Y."/>
            <person name="Iseki K."/>
            <person name="Muto C."/>
            <person name="Satou K."/>
            <person name="Teruya K."/>
            <person name="Shiroma A."/>
            <person name="Shimoji M."/>
            <person name="Hirano T."/>
            <person name="Itoh T."/>
            <person name="Kaga A."/>
            <person name="Tomooka N."/>
        </authorList>
    </citation>
    <scope>NUCLEOTIDE SEQUENCE [LARGE SCALE GENOMIC DNA]</scope>
    <source>
        <strain evidence="2">cv. Shumari</strain>
    </source>
</reference>
<sequence>MGVVTVRRNMPFSHSRNLVKLEFGFRSPILAIFVKPSPPKTSLDPNLPLSVNGGHFFALPPSLYDILPFVISSTPQSWKEIDPKEVGW</sequence>
<name>A0A0S3SWW2_PHAAN</name>
<evidence type="ECO:0000313" key="2">
    <source>
        <dbReference type="Proteomes" id="UP000291084"/>
    </source>
</evidence>
<evidence type="ECO:0000313" key="1">
    <source>
        <dbReference type="EMBL" id="BAT97332.1"/>
    </source>
</evidence>
<accession>A0A0S3SWW2</accession>
<dbReference type="Proteomes" id="UP000291084">
    <property type="component" value="Chromosome 9"/>
</dbReference>
<dbReference type="AlphaFoldDB" id="A0A0S3SWW2"/>